<accession>V5SJ54</accession>
<reference evidence="2 3" key="1">
    <citation type="journal article" date="2014" name="Genome Announc.">
        <title>Complete Genome Sequence of Hyphomicrobium nitrativorans Strain NL23, a Denitrifying Bacterium Isolated from Biofilm of a Methanol-Fed Denitrification System Treating Seawater at the Montreal Biodome.</title>
        <authorList>
            <person name="Martineau C."/>
            <person name="Villeneuve C."/>
            <person name="Mauffrey F."/>
            <person name="Villemur R."/>
        </authorList>
    </citation>
    <scope>NUCLEOTIDE SEQUENCE [LARGE SCALE GENOMIC DNA]</scope>
    <source>
        <strain evidence="2">NL23</strain>
    </source>
</reference>
<organism evidence="2 3">
    <name type="scientific">Hyphomicrobium nitrativorans NL23</name>
    <dbReference type="NCBI Taxonomy" id="1029756"/>
    <lineage>
        <taxon>Bacteria</taxon>
        <taxon>Pseudomonadati</taxon>
        <taxon>Pseudomonadota</taxon>
        <taxon>Alphaproteobacteria</taxon>
        <taxon>Hyphomicrobiales</taxon>
        <taxon>Hyphomicrobiaceae</taxon>
        <taxon>Hyphomicrobium</taxon>
    </lineage>
</organism>
<proteinExistence type="predicted"/>
<feature type="region of interest" description="Disordered" evidence="1">
    <location>
        <begin position="72"/>
        <end position="106"/>
    </location>
</feature>
<gene>
    <name evidence="2" type="ORF">W911_04910</name>
</gene>
<dbReference type="AlphaFoldDB" id="V5SJ54"/>
<dbReference type="PATRIC" id="fig|1029756.8.peg.1032"/>
<dbReference type="KEGG" id="hni:W911_04910"/>
<dbReference type="EMBL" id="CP006912">
    <property type="protein sequence ID" value="AHB49979.1"/>
    <property type="molecule type" value="Genomic_DNA"/>
</dbReference>
<sequence>MMDVSRDIADFTRRAEVAYGAMCRAKGQIAKFCRDDARFYLERAIEIAKASGNKDMVAQLQLRRGQIMSAFHKQNDRSPSQQQHTGIERWENEGGSIGACPRHSHR</sequence>
<dbReference type="HOGENOM" id="CLU_2219545_0_0_5"/>
<evidence type="ECO:0000313" key="2">
    <source>
        <dbReference type="EMBL" id="AHB49979.1"/>
    </source>
</evidence>
<dbReference type="Proteomes" id="UP000018542">
    <property type="component" value="Chromosome"/>
</dbReference>
<evidence type="ECO:0000256" key="1">
    <source>
        <dbReference type="SAM" id="MobiDB-lite"/>
    </source>
</evidence>
<evidence type="ECO:0000313" key="3">
    <source>
        <dbReference type="Proteomes" id="UP000018542"/>
    </source>
</evidence>
<protein>
    <submittedName>
        <fullName evidence="2">Uncharacterized protein</fullName>
    </submittedName>
</protein>
<dbReference type="OrthoDB" id="8420814at2"/>
<name>V5SJ54_9HYPH</name>
<keyword evidence="3" id="KW-1185">Reference proteome</keyword>